<evidence type="ECO:0000313" key="9">
    <source>
        <dbReference type="EMBL" id="KAK1934364.1"/>
    </source>
</evidence>
<feature type="transmembrane region" description="Helical" evidence="8">
    <location>
        <begin position="210"/>
        <end position="232"/>
    </location>
</feature>
<keyword evidence="4" id="KW-0677">Repeat</keyword>
<dbReference type="GO" id="GO:0016020">
    <property type="term" value="C:membrane"/>
    <property type="evidence" value="ECO:0007669"/>
    <property type="project" value="UniProtKB-SubCell"/>
</dbReference>
<evidence type="ECO:0000256" key="4">
    <source>
        <dbReference type="ARBA" id="ARBA00022737"/>
    </source>
</evidence>
<dbReference type="InterPro" id="IPR018108">
    <property type="entry name" value="MCP_transmembrane"/>
</dbReference>
<reference evidence="9" key="1">
    <citation type="journal article" date="2014" name="Nucleic Acids Res.">
        <title>The evolutionary dynamics of variant antigen genes in Babesia reveal a history of genomic innovation underlying host-parasite interaction.</title>
        <authorList>
            <person name="Jackson A.P."/>
            <person name="Otto T.D."/>
            <person name="Darby A."/>
            <person name="Ramaprasad A."/>
            <person name="Xia D."/>
            <person name="Echaide I.E."/>
            <person name="Farber M."/>
            <person name="Gahlot S."/>
            <person name="Gamble J."/>
            <person name="Gupta D."/>
            <person name="Gupta Y."/>
            <person name="Jackson L."/>
            <person name="Malandrin L."/>
            <person name="Malas T.B."/>
            <person name="Moussa E."/>
            <person name="Nair M."/>
            <person name="Reid A.J."/>
            <person name="Sanders M."/>
            <person name="Sharma J."/>
            <person name="Tracey A."/>
            <person name="Quail M.A."/>
            <person name="Weir W."/>
            <person name="Wastling J.M."/>
            <person name="Hall N."/>
            <person name="Willadsen P."/>
            <person name="Lingelbach K."/>
            <person name="Shiels B."/>
            <person name="Tait A."/>
            <person name="Berriman M."/>
            <person name="Allred D.R."/>
            <person name="Pain A."/>
        </authorList>
    </citation>
    <scope>NUCLEOTIDE SEQUENCE</scope>
    <source>
        <strain evidence="9">1802A</strain>
    </source>
</reference>
<evidence type="ECO:0000256" key="5">
    <source>
        <dbReference type="ARBA" id="ARBA00023136"/>
    </source>
</evidence>
<keyword evidence="2 7" id="KW-0813">Transport</keyword>
<sequence>MSLGSANSAPDRIQAKKNNTYVVCGLLSGVITKTICAPFDRIRLLYQVQPMFIQANAESNEAAKSFKYRGVYRTAEKIIQEEGIKGLWRGNMMNTVRGGICYATKFGINDEAKERLNMCTALQRWLLKRVENSSDPARTNAQNNVILSMLSGASAGMLQKSFSYPLDVMSVRMALGVNTQVLSTNCSYNGIADCFTKILRTEGVRGFFKGFFPTLCTGVPYVALQLTFFDFYKKRLVASLDYDKDLLNIKQVAFISSLAGSAAGFTALSIVFPGDTVRKRMMNNAISSEKQLYKNARHCIRHIMHKEGVAAFYYGMFPSLLKSLPSGALQFLMYEILKHLMSNQ</sequence>
<dbReference type="Gene3D" id="1.50.40.10">
    <property type="entry name" value="Mitochondrial carrier domain"/>
    <property type="match status" value="1"/>
</dbReference>
<dbReference type="GO" id="GO:0055085">
    <property type="term" value="P:transmembrane transport"/>
    <property type="evidence" value="ECO:0007669"/>
    <property type="project" value="InterPro"/>
</dbReference>
<feature type="repeat" description="Solcar" evidence="6">
    <location>
        <begin position="143"/>
        <end position="235"/>
    </location>
</feature>
<accession>A0AAD9G9P9</accession>
<keyword evidence="10" id="KW-1185">Reference proteome</keyword>
<evidence type="ECO:0000256" key="6">
    <source>
        <dbReference type="PROSITE-ProRule" id="PRU00282"/>
    </source>
</evidence>
<keyword evidence="8" id="KW-1133">Transmembrane helix</keyword>
<comment type="similarity">
    <text evidence="7">Belongs to the mitochondrial carrier (TC 2.A.29) family.</text>
</comment>
<reference evidence="9" key="2">
    <citation type="submission" date="2021-05" db="EMBL/GenBank/DDBJ databases">
        <authorList>
            <person name="Pain A."/>
        </authorList>
    </citation>
    <scope>NUCLEOTIDE SEQUENCE</scope>
    <source>
        <strain evidence="9">1802A</strain>
    </source>
</reference>
<evidence type="ECO:0000256" key="2">
    <source>
        <dbReference type="ARBA" id="ARBA00022448"/>
    </source>
</evidence>
<dbReference type="PROSITE" id="PS50920">
    <property type="entry name" value="SOLCAR"/>
    <property type="match status" value="3"/>
</dbReference>
<protein>
    <submittedName>
        <fullName evidence="9">Mitochondrial carrier protein</fullName>
    </submittedName>
</protein>
<dbReference type="PANTHER" id="PTHR24089">
    <property type="entry name" value="SOLUTE CARRIER FAMILY 25"/>
    <property type="match status" value="1"/>
</dbReference>
<gene>
    <name evidence="9" type="ORF">X943_002392</name>
</gene>
<dbReference type="Pfam" id="PF00153">
    <property type="entry name" value="Mito_carr"/>
    <property type="match status" value="3"/>
</dbReference>
<evidence type="ECO:0000256" key="1">
    <source>
        <dbReference type="ARBA" id="ARBA00004141"/>
    </source>
</evidence>
<dbReference type="SUPFAM" id="SSF103506">
    <property type="entry name" value="Mitochondrial carrier"/>
    <property type="match status" value="1"/>
</dbReference>
<comment type="subcellular location">
    <subcellularLocation>
        <location evidence="1">Membrane</location>
        <topology evidence="1">Multi-pass membrane protein</topology>
    </subcellularLocation>
</comment>
<dbReference type="InterPro" id="IPR023395">
    <property type="entry name" value="MCP_dom_sf"/>
</dbReference>
<name>A0AAD9G9P9_BABDI</name>
<feature type="transmembrane region" description="Helical" evidence="8">
    <location>
        <begin position="252"/>
        <end position="272"/>
    </location>
</feature>
<evidence type="ECO:0000256" key="7">
    <source>
        <dbReference type="RuleBase" id="RU000488"/>
    </source>
</evidence>
<evidence type="ECO:0000256" key="8">
    <source>
        <dbReference type="SAM" id="Phobius"/>
    </source>
</evidence>
<evidence type="ECO:0000313" key="10">
    <source>
        <dbReference type="Proteomes" id="UP001195914"/>
    </source>
</evidence>
<dbReference type="InterPro" id="IPR002067">
    <property type="entry name" value="MCP"/>
</dbReference>
<comment type="caution">
    <text evidence="9">The sequence shown here is derived from an EMBL/GenBank/DDBJ whole genome shotgun (WGS) entry which is preliminary data.</text>
</comment>
<proteinExistence type="inferred from homology"/>
<dbReference type="EMBL" id="JAHBMH010000063">
    <property type="protein sequence ID" value="KAK1934364.1"/>
    <property type="molecule type" value="Genomic_DNA"/>
</dbReference>
<evidence type="ECO:0000256" key="3">
    <source>
        <dbReference type="ARBA" id="ARBA00022692"/>
    </source>
</evidence>
<organism evidence="9 10">
    <name type="scientific">Babesia divergens</name>
    <dbReference type="NCBI Taxonomy" id="32595"/>
    <lineage>
        <taxon>Eukaryota</taxon>
        <taxon>Sar</taxon>
        <taxon>Alveolata</taxon>
        <taxon>Apicomplexa</taxon>
        <taxon>Aconoidasida</taxon>
        <taxon>Piroplasmida</taxon>
        <taxon>Babesiidae</taxon>
        <taxon>Babesia</taxon>
    </lineage>
</organism>
<dbReference type="PRINTS" id="PR00926">
    <property type="entry name" value="MITOCARRIER"/>
</dbReference>
<dbReference type="AlphaFoldDB" id="A0AAD9G9P9"/>
<keyword evidence="3 6" id="KW-0812">Transmembrane</keyword>
<keyword evidence="5 6" id="KW-0472">Membrane</keyword>
<feature type="repeat" description="Solcar" evidence="6">
    <location>
        <begin position="251"/>
        <end position="340"/>
    </location>
</feature>
<dbReference type="Proteomes" id="UP001195914">
    <property type="component" value="Unassembled WGS sequence"/>
</dbReference>
<feature type="repeat" description="Solcar" evidence="6">
    <location>
        <begin position="16"/>
        <end position="115"/>
    </location>
</feature>